<gene>
    <name evidence="2" type="ORF">JFN90_21935</name>
</gene>
<accession>A0ABS0YXV2</accession>
<evidence type="ECO:0000313" key="3">
    <source>
        <dbReference type="Proteomes" id="UP000641025"/>
    </source>
</evidence>
<dbReference type="Proteomes" id="UP000641025">
    <property type="component" value="Unassembled WGS sequence"/>
</dbReference>
<protein>
    <submittedName>
        <fullName evidence="2">Uncharacterized protein</fullName>
    </submittedName>
</protein>
<comment type="caution">
    <text evidence="2">The sequence shown here is derived from an EMBL/GenBank/DDBJ whole genome shotgun (WGS) entry which is preliminary data.</text>
</comment>
<keyword evidence="3" id="KW-1185">Reference proteome</keyword>
<evidence type="ECO:0000313" key="2">
    <source>
        <dbReference type="EMBL" id="MBJ6802800.1"/>
    </source>
</evidence>
<proteinExistence type="predicted"/>
<sequence>MVRPSQSRILRTFRCKTPSKFYNILLRVWKCLTDNPQIPPSVWAANPELLSLFLALAAKYHEVYQRASHYSSKLDIAEREVIQAQLIAYMDEIASVLEAAAIRYPEILVMSGFDLAKERRNITRASAPQGPSEDGNVQDVEQS</sequence>
<organism evidence="2 3">
    <name type="scientific">Geomonas propionica</name>
    <dbReference type="NCBI Taxonomy" id="2798582"/>
    <lineage>
        <taxon>Bacteria</taxon>
        <taxon>Pseudomonadati</taxon>
        <taxon>Thermodesulfobacteriota</taxon>
        <taxon>Desulfuromonadia</taxon>
        <taxon>Geobacterales</taxon>
        <taxon>Geobacteraceae</taxon>
        <taxon>Geomonas</taxon>
    </lineage>
</organism>
<reference evidence="2 3" key="1">
    <citation type="submission" date="2020-12" db="EMBL/GenBank/DDBJ databases">
        <title>Geomonas sp. Red259, isolated from paddy soil.</title>
        <authorList>
            <person name="Xu Z."/>
            <person name="Zhang Z."/>
            <person name="Masuda Y."/>
            <person name="Itoh H."/>
            <person name="Senoo K."/>
        </authorList>
    </citation>
    <scope>NUCLEOTIDE SEQUENCE [LARGE SCALE GENOMIC DNA]</scope>
    <source>
        <strain evidence="2 3">Red259</strain>
    </source>
</reference>
<dbReference type="EMBL" id="JAEMHK010000029">
    <property type="protein sequence ID" value="MBJ6802800.1"/>
    <property type="molecule type" value="Genomic_DNA"/>
</dbReference>
<evidence type="ECO:0000256" key="1">
    <source>
        <dbReference type="SAM" id="MobiDB-lite"/>
    </source>
</evidence>
<name>A0ABS0YXV2_9BACT</name>
<feature type="region of interest" description="Disordered" evidence="1">
    <location>
        <begin position="124"/>
        <end position="143"/>
    </location>
</feature>